<accession>A0A6I4W530</accession>
<evidence type="ECO:0000313" key="2">
    <source>
        <dbReference type="EMBL" id="MXQ64561.1"/>
    </source>
</evidence>
<dbReference type="AlphaFoldDB" id="A0A6I4W530"/>
<organism evidence="2 3">
    <name type="scientific">Actinomadura rayongensis</name>
    <dbReference type="NCBI Taxonomy" id="1429076"/>
    <lineage>
        <taxon>Bacteria</taxon>
        <taxon>Bacillati</taxon>
        <taxon>Actinomycetota</taxon>
        <taxon>Actinomycetes</taxon>
        <taxon>Streptosporangiales</taxon>
        <taxon>Thermomonosporaceae</taxon>
        <taxon>Actinomadura</taxon>
    </lineage>
</organism>
<feature type="signal peptide" evidence="1">
    <location>
        <begin position="1"/>
        <end position="26"/>
    </location>
</feature>
<dbReference type="EMBL" id="WUTW01000002">
    <property type="protein sequence ID" value="MXQ64561.1"/>
    <property type="molecule type" value="Genomic_DNA"/>
</dbReference>
<reference evidence="2 3" key="1">
    <citation type="submission" date="2019-12" db="EMBL/GenBank/DDBJ databases">
        <title>Nocardia macrotermitis sp. nov. and Nocardia aurantia sp. nov., isolated from the gut of the fungus growing-termite Macrotermes natalensis.</title>
        <authorList>
            <person name="Christine B."/>
            <person name="Rene B."/>
        </authorList>
    </citation>
    <scope>NUCLEOTIDE SEQUENCE [LARGE SCALE GENOMIC DNA]</scope>
    <source>
        <strain evidence="2 3">DSM 102126</strain>
    </source>
</reference>
<proteinExistence type="predicted"/>
<keyword evidence="3" id="KW-1185">Reference proteome</keyword>
<gene>
    <name evidence="2" type="ORF">GQ466_10985</name>
</gene>
<feature type="chain" id="PRO_5026267653" description="Secreted protein" evidence="1">
    <location>
        <begin position="27"/>
        <end position="77"/>
    </location>
</feature>
<evidence type="ECO:0000256" key="1">
    <source>
        <dbReference type="SAM" id="SignalP"/>
    </source>
</evidence>
<keyword evidence="1" id="KW-0732">Signal</keyword>
<evidence type="ECO:0008006" key="4">
    <source>
        <dbReference type="Google" id="ProtNLM"/>
    </source>
</evidence>
<comment type="caution">
    <text evidence="2">The sequence shown here is derived from an EMBL/GenBank/DDBJ whole genome shotgun (WGS) entry which is preliminary data.</text>
</comment>
<protein>
    <recommendedName>
        <fullName evidence="4">Secreted protein</fullName>
    </recommendedName>
</protein>
<dbReference type="Proteomes" id="UP000431901">
    <property type="component" value="Unassembled WGS sequence"/>
</dbReference>
<dbReference type="RefSeq" id="WP_161102775.1">
    <property type="nucleotide sequence ID" value="NZ_JBHLYI010000001.1"/>
</dbReference>
<evidence type="ECO:0000313" key="3">
    <source>
        <dbReference type="Proteomes" id="UP000431901"/>
    </source>
</evidence>
<sequence>MHLTRGLAVVLAAVGAAVLAPHPASAAPPRETRWTPCASLSLEINWVCRETFGGSWHATGRTDLTGCLVAQHVECTH</sequence>
<name>A0A6I4W530_9ACTN</name>